<accession>A0AAW0LUT8</accession>
<dbReference type="EMBL" id="PKMF04000046">
    <property type="protein sequence ID" value="KAK7855378.1"/>
    <property type="molecule type" value="Genomic_DNA"/>
</dbReference>
<evidence type="ECO:0000259" key="1">
    <source>
        <dbReference type="Pfam" id="PF25055"/>
    </source>
</evidence>
<evidence type="ECO:0000313" key="3">
    <source>
        <dbReference type="Proteomes" id="UP000237347"/>
    </source>
</evidence>
<dbReference type="InterPro" id="IPR011989">
    <property type="entry name" value="ARM-like"/>
</dbReference>
<gene>
    <name evidence="2" type="ORF">CFP56_028300</name>
</gene>
<reference evidence="2 3" key="1">
    <citation type="journal article" date="2018" name="Sci. Data">
        <title>The draft genome sequence of cork oak.</title>
        <authorList>
            <person name="Ramos A.M."/>
            <person name="Usie A."/>
            <person name="Barbosa P."/>
            <person name="Barros P.M."/>
            <person name="Capote T."/>
            <person name="Chaves I."/>
            <person name="Simoes F."/>
            <person name="Abreu I."/>
            <person name="Carrasquinho I."/>
            <person name="Faro C."/>
            <person name="Guimaraes J.B."/>
            <person name="Mendonca D."/>
            <person name="Nobrega F."/>
            <person name="Rodrigues L."/>
            <person name="Saibo N.J.M."/>
            <person name="Varela M.C."/>
            <person name="Egas C."/>
            <person name="Matos J."/>
            <person name="Miguel C.M."/>
            <person name="Oliveira M.M."/>
            <person name="Ricardo C.P."/>
            <person name="Goncalves S."/>
        </authorList>
    </citation>
    <scope>NUCLEOTIDE SEQUENCE [LARGE SCALE GENOMIC DNA]</scope>
    <source>
        <strain evidence="3">cv. HL8</strain>
    </source>
</reference>
<dbReference type="PANTHER" id="PTHR46168:SF1">
    <property type="entry name" value="ARMADILLO REPEAT ONLY 4"/>
    <property type="match status" value="1"/>
</dbReference>
<feature type="non-terminal residue" evidence="2">
    <location>
        <position position="1"/>
    </location>
</feature>
<evidence type="ECO:0000313" key="2">
    <source>
        <dbReference type="EMBL" id="KAK7855378.1"/>
    </source>
</evidence>
<dbReference type="InterPro" id="IPR056694">
    <property type="entry name" value="DUF7792"/>
</dbReference>
<dbReference type="PANTHER" id="PTHR46168">
    <property type="entry name" value="ARMADILLO REPEAT ONLY 4"/>
    <property type="match status" value="1"/>
</dbReference>
<sequence length="193" mass="21963">SSKFECLDLAKQVDHLSQMLRSTVRLPSTTAQSHHQIDMVKNLDRDLTLVRKCKHIGVLRHEVNQPFLPPIASNDAILMWVWAHIAMVHMGKPKDRTDPAYELASLAKDNDWNKKIIVNEGGVPLLLKLLNNNNNSNEPKSSIFVEAHISKYSYTRIAWLSIQVDEHAKSRPSIFTTEKFGFSIVTTTRLPLQ</sequence>
<dbReference type="Proteomes" id="UP000237347">
    <property type="component" value="Unassembled WGS sequence"/>
</dbReference>
<feature type="domain" description="DUF7792" evidence="1">
    <location>
        <begin position="1"/>
        <end position="63"/>
    </location>
</feature>
<name>A0AAW0LUT8_QUESU</name>
<dbReference type="Pfam" id="PF25055">
    <property type="entry name" value="DUF7792"/>
    <property type="match status" value="1"/>
</dbReference>
<protein>
    <recommendedName>
        <fullName evidence="1">DUF7792 domain-containing protein</fullName>
    </recommendedName>
</protein>
<organism evidence="2 3">
    <name type="scientific">Quercus suber</name>
    <name type="common">Cork oak</name>
    <dbReference type="NCBI Taxonomy" id="58331"/>
    <lineage>
        <taxon>Eukaryota</taxon>
        <taxon>Viridiplantae</taxon>
        <taxon>Streptophyta</taxon>
        <taxon>Embryophyta</taxon>
        <taxon>Tracheophyta</taxon>
        <taxon>Spermatophyta</taxon>
        <taxon>Magnoliopsida</taxon>
        <taxon>eudicotyledons</taxon>
        <taxon>Gunneridae</taxon>
        <taxon>Pentapetalae</taxon>
        <taxon>rosids</taxon>
        <taxon>fabids</taxon>
        <taxon>Fagales</taxon>
        <taxon>Fagaceae</taxon>
        <taxon>Quercus</taxon>
    </lineage>
</organism>
<dbReference type="Gene3D" id="1.25.10.10">
    <property type="entry name" value="Leucine-rich Repeat Variant"/>
    <property type="match status" value="1"/>
</dbReference>
<dbReference type="AlphaFoldDB" id="A0AAW0LUT8"/>
<proteinExistence type="predicted"/>
<feature type="non-terminal residue" evidence="2">
    <location>
        <position position="193"/>
    </location>
</feature>
<keyword evidence="3" id="KW-1185">Reference proteome</keyword>
<comment type="caution">
    <text evidence="2">The sequence shown here is derived from an EMBL/GenBank/DDBJ whole genome shotgun (WGS) entry which is preliminary data.</text>
</comment>